<dbReference type="Gene3D" id="3.40.1390.10">
    <property type="entry name" value="MurE/MurF, N-terminal domain"/>
    <property type="match status" value="1"/>
</dbReference>
<dbReference type="GO" id="GO:0005737">
    <property type="term" value="C:cytoplasm"/>
    <property type="evidence" value="ECO:0007669"/>
    <property type="project" value="UniProtKB-SubCell"/>
</dbReference>
<evidence type="ECO:0000256" key="7">
    <source>
        <dbReference type="ARBA" id="ARBA00022984"/>
    </source>
</evidence>
<dbReference type="GO" id="GO:0009252">
    <property type="term" value="P:peptidoglycan biosynthetic process"/>
    <property type="evidence" value="ECO:0007669"/>
    <property type="project" value="UniProtKB-UniRule"/>
</dbReference>
<dbReference type="EMBL" id="PHIG01000031">
    <property type="protein sequence ID" value="PJK29764.1"/>
    <property type="molecule type" value="Genomic_DNA"/>
</dbReference>
<evidence type="ECO:0000256" key="3">
    <source>
        <dbReference type="ARBA" id="ARBA00022618"/>
    </source>
</evidence>
<dbReference type="SUPFAM" id="SSF53623">
    <property type="entry name" value="MurD-like peptide ligases, catalytic domain"/>
    <property type="match status" value="1"/>
</dbReference>
<sequence length="474" mass="48549">MIDLWHADEVAAATGGQAAGGWRAGGVSIDSRTVTGGDLFVALAGPNFDGHDYVEDALAKGAAAAMVHRAPAGADPARLVVVGDTLKGLQDLGRAARQRTSAKVLAVTGSAGKTGAKEALRHCLAACGVRVHASDKSFNNHWGVPLTLARMPRDTDYAVLELGMNHPGEISALVEIARPEVALITTIAPAHMAAFESLDAIADAKAEIFEKLGPEGVAVIPADLPQTARLTAAANRAGAGRIVTFGAADAADVRLICAKVKADRSCVRADLAGVEATFCVGLPGEHWVMNALGVLAALQAAGADIGRAAPALARLQPLAGRGAREQVPMRGDRSFTLIDDSYNANPASMRAAFSVLGAAEPAGRGRRVAVLGDMLELGRESGRMHAGLADDLAESGVRLVFLCGPEMARLETAMKHRADVVHAPDSETLAPKVAAAVGDGDVVLVKGSLGSRMAVVVEALKSLGEGGRAAAARG</sequence>
<comment type="catalytic activity">
    <reaction evidence="10 11">
        <text>D-alanyl-D-alanine + UDP-N-acetyl-alpha-D-muramoyl-L-alanyl-gamma-D-glutamyl-meso-2,6-diaminopimelate + ATP = UDP-N-acetyl-alpha-D-muramoyl-L-alanyl-gamma-D-glutamyl-meso-2,6-diaminopimeloyl-D-alanyl-D-alanine + ADP + phosphate + H(+)</text>
        <dbReference type="Rhea" id="RHEA:28374"/>
        <dbReference type="ChEBI" id="CHEBI:15378"/>
        <dbReference type="ChEBI" id="CHEBI:30616"/>
        <dbReference type="ChEBI" id="CHEBI:43474"/>
        <dbReference type="ChEBI" id="CHEBI:57822"/>
        <dbReference type="ChEBI" id="CHEBI:61386"/>
        <dbReference type="ChEBI" id="CHEBI:83905"/>
        <dbReference type="ChEBI" id="CHEBI:456216"/>
        <dbReference type="EC" id="6.3.2.10"/>
    </reaction>
</comment>
<dbReference type="InterPro" id="IPR000713">
    <property type="entry name" value="Mur_ligase_N"/>
</dbReference>
<dbReference type="GO" id="GO:0071555">
    <property type="term" value="P:cell wall organization"/>
    <property type="evidence" value="ECO:0007669"/>
    <property type="project" value="UniProtKB-KW"/>
</dbReference>
<accession>A0A2M9G266</accession>
<dbReference type="OrthoDB" id="9800958at2"/>
<comment type="pathway">
    <text evidence="10 11">Cell wall biogenesis; peptidoglycan biosynthesis.</text>
</comment>
<dbReference type="GO" id="GO:0008360">
    <property type="term" value="P:regulation of cell shape"/>
    <property type="evidence" value="ECO:0007669"/>
    <property type="project" value="UniProtKB-KW"/>
</dbReference>
<evidence type="ECO:0000256" key="1">
    <source>
        <dbReference type="ARBA" id="ARBA00022490"/>
    </source>
</evidence>
<dbReference type="PANTHER" id="PTHR43024">
    <property type="entry name" value="UDP-N-ACETYLMURAMOYL-TRIPEPTIDE--D-ALANYL-D-ALANINE LIGASE"/>
    <property type="match status" value="1"/>
</dbReference>
<dbReference type="InterPro" id="IPR005863">
    <property type="entry name" value="UDP-N-AcMur_synth"/>
</dbReference>
<keyword evidence="1 10" id="KW-0963">Cytoplasm</keyword>
<dbReference type="HAMAP" id="MF_02019">
    <property type="entry name" value="MurF"/>
    <property type="match status" value="1"/>
</dbReference>
<feature type="domain" description="Mur ligase N-terminal catalytic" evidence="12">
    <location>
        <begin position="26"/>
        <end position="71"/>
    </location>
</feature>
<dbReference type="SUPFAM" id="SSF53244">
    <property type="entry name" value="MurD-like peptide ligases, peptide-binding domain"/>
    <property type="match status" value="1"/>
</dbReference>
<comment type="caution">
    <text evidence="15">The sequence shown here is derived from an EMBL/GenBank/DDBJ whole genome shotgun (WGS) entry which is preliminary data.</text>
</comment>
<dbReference type="PANTHER" id="PTHR43024:SF1">
    <property type="entry name" value="UDP-N-ACETYLMURAMOYL-TRIPEPTIDE--D-ALANYL-D-ALANINE LIGASE"/>
    <property type="match status" value="1"/>
</dbReference>
<evidence type="ECO:0000256" key="4">
    <source>
        <dbReference type="ARBA" id="ARBA00022741"/>
    </source>
</evidence>
<dbReference type="Pfam" id="PF08245">
    <property type="entry name" value="Mur_ligase_M"/>
    <property type="match status" value="1"/>
</dbReference>
<evidence type="ECO:0000256" key="8">
    <source>
        <dbReference type="ARBA" id="ARBA00023306"/>
    </source>
</evidence>
<dbReference type="GO" id="GO:0005524">
    <property type="term" value="F:ATP binding"/>
    <property type="evidence" value="ECO:0007669"/>
    <property type="project" value="UniProtKB-UniRule"/>
</dbReference>
<evidence type="ECO:0000313" key="16">
    <source>
        <dbReference type="Proteomes" id="UP000229498"/>
    </source>
</evidence>
<evidence type="ECO:0000259" key="13">
    <source>
        <dbReference type="Pfam" id="PF02875"/>
    </source>
</evidence>
<dbReference type="Pfam" id="PF02875">
    <property type="entry name" value="Mur_ligase_C"/>
    <property type="match status" value="1"/>
</dbReference>
<dbReference type="EC" id="6.3.2.10" evidence="10 11"/>
<evidence type="ECO:0000256" key="6">
    <source>
        <dbReference type="ARBA" id="ARBA00022960"/>
    </source>
</evidence>
<comment type="caution">
    <text evidence="10">Lacks conserved residue(s) required for the propagation of feature annotation.</text>
</comment>
<evidence type="ECO:0000256" key="10">
    <source>
        <dbReference type="HAMAP-Rule" id="MF_02019"/>
    </source>
</evidence>
<dbReference type="InterPro" id="IPR013221">
    <property type="entry name" value="Mur_ligase_cen"/>
</dbReference>
<keyword evidence="5 10" id="KW-0067">ATP-binding</keyword>
<keyword evidence="7 10" id="KW-0573">Peptidoglycan synthesis</keyword>
<evidence type="ECO:0000256" key="11">
    <source>
        <dbReference type="RuleBase" id="RU004136"/>
    </source>
</evidence>
<dbReference type="InterPro" id="IPR051046">
    <property type="entry name" value="MurCDEF_CellWall_CoF430Synth"/>
</dbReference>
<comment type="subcellular location">
    <subcellularLocation>
        <location evidence="10 11">Cytoplasm</location>
    </subcellularLocation>
</comment>
<comment type="similarity">
    <text evidence="10">Belongs to the MurCDEF family. MurF subfamily.</text>
</comment>
<dbReference type="InterPro" id="IPR004101">
    <property type="entry name" value="Mur_ligase_C"/>
</dbReference>
<keyword evidence="3 10" id="KW-0132">Cell division</keyword>
<dbReference type="GO" id="GO:0008766">
    <property type="term" value="F:UDP-N-acetylmuramoylalanyl-D-glutamyl-2,6-diaminopimelate-D-alanyl-D-alanine ligase activity"/>
    <property type="evidence" value="ECO:0007669"/>
    <property type="project" value="RHEA"/>
</dbReference>
<keyword evidence="6 10" id="KW-0133">Cell shape</keyword>
<dbReference type="Proteomes" id="UP000229498">
    <property type="component" value="Unassembled WGS sequence"/>
</dbReference>
<keyword evidence="9 10" id="KW-0961">Cell wall biogenesis/degradation</keyword>
<dbReference type="SUPFAM" id="SSF63418">
    <property type="entry name" value="MurE/MurF N-terminal domain"/>
    <property type="match status" value="1"/>
</dbReference>
<dbReference type="AlphaFoldDB" id="A0A2M9G266"/>
<feature type="domain" description="Mur ligase C-terminal" evidence="13">
    <location>
        <begin position="332"/>
        <end position="448"/>
    </location>
</feature>
<evidence type="ECO:0000256" key="2">
    <source>
        <dbReference type="ARBA" id="ARBA00022598"/>
    </source>
</evidence>
<evidence type="ECO:0000259" key="12">
    <source>
        <dbReference type="Pfam" id="PF01225"/>
    </source>
</evidence>
<keyword evidence="2 10" id="KW-0436">Ligase</keyword>
<dbReference type="InterPro" id="IPR036615">
    <property type="entry name" value="Mur_ligase_C_dom_sf"/>
</dbReference>
<dbReference type="Pfam" id="PF01225">
    <property type="entry name" value="Mur_ligase"/>
    <property type="match status" value="1"/>
</dbReference>
<dbReference type="GO" id="GO:0051301">
    <property type="term" value="P:cell division"/>
    <property type="evidence" value="ECO:0007669"/>
    <property type="project" value="UniProtKB-KW"/>
</dbReference>
<evidence type="ECO:0000256" key="9">
    <source>
        <dbReference type="ARBA" id="ARBA00023316"/>
    </source>
</evidence>
<dbReference type="InterPro" id="IPR036565">
    <property type="entry name" value="Mur-like_cat_sf"/>
</dbReference>
<keyword evidence="16" id="KW-1185">Reference proteome</keyword>
<organism evidence="15 16">
    <name type="scientific">Minwuia thermotolerans</name>
    <dbReference type="NCBI Taxonomy" id="2056226"/>
    <lineage>
        <taxon>Bacteria</taxon>
        <taxon>Pseudomonadati</taxon>
        <taxon>Pseudomonadota</taxon>
        <taxon>Alphaproteobacteria</taxon>
        <taxon>Minwuiales</taxon>
        <taxon>Minwuiaceae</taxon>
        <taxon>Minwuia</taxon>
    </lineage>
</organism>
<comment type="function">
    <text evidence="10 11">Involved in cell wall formation. Catalyzes the final step in the synthesis of UDP-N-acetylmuramoyl-pentapeptide, the precursor of murein.</text>
</comment>
<evidence type="ECO:0000256" key="5">
    <source>
        <dbReference type="ARBA" id="ARBA00022840"/>
    </source>
</evidence>
<gene>
    <name evidence="10" type="primary">murF</name>
    <name evidence="15" type="ORF">CVT23_08260</name>
</gene>
<dbReference type="Gene3D" id="3.40.1190.10">
    <property type="entry name" value="Mur-like, catalytic domain"/>
    <property type="match status" value="1"/>
</dbReference>
<dbReference type="GO" id="GO:0047480">
    <property type="term" value="F:UDP-N-acetylmuramoyl-tripeptide-D-alanyl-D-alanine ligase activity"/>
    <property type="evidence" value="ECO:0007669"/>
    <property type="project" value="UniProtKB-UniRule"/>
</dbReference>
<dbReference type="InterPro" id="IPR035911">
    <property type="entry name" value="MurE/MurF_N"/>
</dbReference>
<keyword evidence="8 10" id="KW-0131">Cell cycle</keyword>
<name>A0A2M9G266_9PROT</name>
<dbReference type="RefSeq" id="WP_109793041.1">
    <property type="nucleotide sequence ID" value="NZ_PHIG01000031.1"/>
</dbReference>
<reference evidence="15 16" key="1">
    <citation type="submission" date="2017-11" db="EMBL/GenBank/DDBJ databases">
        <title>Draft genome sequence of Rhizobiales bacterium SY3-13.</title>
        <authorList>
            <person name="Sun C."/>
        </authorList>
    </citation>
    <scope>NUCLEOTIDE SEQUENCE [LARGE SCALE GENOMIC DNA]</scope>
    <source>
        <strain evidence="15 16">SY3-13</strain>
    </source>
</reference>
<dbReference type="UniPathway" id="UPA00219"/>
<proteinExistence type="inferred from homology"/>
<evidence type="ECO:0000313" key="15">
    <source>
        <dbReference type="EMBL" id="PJK29764.1"/>
    </source>
</evidence>
<dbReference type="Gene3D" id="3.90.190.20">
    <property type="entry name" value="Mur ligase, C-terminal domain"/>
    <property type="match status" value="1"/>
</dbReference>
<dbReference type="NCBIfam" id="TIGR01143">
    <property type="entry name" value="murF"/>
    <property type="match status" value="1"/>
</dbReference>
<feature type="domain" description="Mur ligase central" evidence="14">
    <location>
        <begin position="107"/>
        <end position="297"/>
    </location>
</feature>
<evidence type="ECO:0000259" key="14">
    <source>
        <dbReference type="Pfam" id="PF08245"/>
    </source>
</evidence>
<keyword evidence="4 10" id="KW-0547">Nucleotide-binding</keyword>
<protein>
    <recommendedName>
        <fullName evidence="10 11">UDP-N-acetylmuramoyl-tripeptide--D-alanyl-D-alanine ligase</fullName>
        <ecNumber evidence="10 11">6.3.2.10</ecNumber>
    </recommendedName>
    <alternativeName>
        <fullName evidence="10">D-alanyl-D-alanine-adding enzyme</fullName>
    </alternativeName>
</protein>